<sequence>MKAEAVTTSYRRWAPVYDATFGRVTQAGRDRAARHVSQRGGRVLEVGVGTGLVLPLYAPEVRVTGIDFSHDMLKKARARVAEQKLTHVEALHQMDAQHLDFPDDSFDTVTAMHVLSVVPDPARVLDEMARVCRPGGQIVIVNHFSATRGPMRLVEKAIAPLEDHLGWQSVFPVETITRHARLREVERASLPPLGLMTWLVMERLMS</sequence>
<organism evidence="2 3">
    <name type="scientific">Falsirhodobacter algicola</name>
    <dbReference type="NCBI Taxonomy" id="2692330"/>
    <lineage>
        <taxon>Bacteria</taxon>
        <taxon>Pseudomonadati</taxon>
        <taxon>Pseudomonadota</taxon>
        <taxon>Alphaproteobacteria</taxon>
        <taxon>Rhodobacterales</taxon>
        <taxon>Paracoccaceae</taxon>
        <taxon>Falsirhodobacter</taxon>
    </lineage>
</organism>
<dbReference type="GO" id="GO:0032259">
    <property type="term" value="P:methylation"/>
    <property type="evidence" value="ECO:0007669"/>
    <property type="project" value="UniProtKB-KW"/>
</dbReference>
<dbReference type="GO" id="GO:0008757">
    <property type="term" value="F:S-adenosylmethionine-dependent methyltransferase activity"/>
    <property type="evidence" value="ECO:0007669"/>
    <property type="project" value="InterPro"/>
</dbReference>
<dbReference type="Proteomes" id="UP000679284">
    <property type="component" value="Chromosome"/>
</dbReference>
<name>A0A8J8SLA3_9RHOB</name>
<dbReference type="AlphaFoldDB" id="A0A8J8SLA3"/>
<evidence type="ECO:0000313" key="3">
    <source>
        <dbReference type="Proteomes" id="UP000679284"/>
    </source>
</evidence>
<dbReference type="KEGG" id="fap:GR316_07780"/>
<dbReference type="InterPro" id="IPR050508">
    <property type="entry name" value="Methyltransf_Superfamily"/>
</dbReference>
<protein>
    <submittedName>
        <fullName evidence="2">Methyltransferase domain-containing protein</fullName>
    </submittedName>
</protein>
<reference evidence="2" key="1">
    <citation type="submission" date="2020-01" db="EMBL/GenBank/DDBJ databases">
        <authorList>
            <person name="Yang Y."/>
            <person name="Kwon Y.M."/>
        </authorList>
    </citation>
    <scope>NUCLEOTIDE SEQUENCE</scope>
    <source>
        <strain evidence="2">PG104</strain>
    </source>
</reference>
<gene>
    <name evidence="2" type="ORF">GR316_07780</name>
</gene>
<proteinExistence type="predicted"/>
<dbReference type="CDD" id="cd02440">
    <property type="entry name" value="AdoMet_MTases"/>
    <property type="match status" value="1"/>
</dbReference>
<evidence type="ECO:0000259" key="1">
    <source>
        <dbReference type="Pfam" id="PF08241"/>
    </source>
</evidence>
<keyword evidence="2" id="KW-0808">Transferase</keyword>
<feature type="domain" description="Methyltransferase type 11" evidence="1">
    <location>
        <begin position="44"/>
        <end position="140"/>
    </location>
</feature>
<dbReference type="RefSeq" id="WP_211783396.1">
    <property type="nucleotide sequence ID" value="NZ_CP047289.1"/>
</dbReference>
<evidence type="ECO:0000313" key="2">
    <source>
        <dbReference type="EMBL" id="QUS36176.1"/>
    </source>
</evidence>
<dbReference type="InterPro" id="IPR013216">
    <property type="entry name" value="Methyltransf_11"/>
</dbReference>
<dbReference type="Pfam" id="PF08241">
    <property type="entry name" value="Methyltransf_11"/>
    <property type="match status" value="1"/>
</dbReference>
<dbReference type="PANTHER" id="PTHR42912">
    <property type="entry name" value="METHYLTRANSFERASE"/>
    <property type="match status" value="1"/>
</dbReference>
<keyword evidence="2" id="KW-0489">Methyltransferase</keyword>
<dbReference type="Gene3D" id="3.40.50.150">
    <property type="entry name" value="Vaccinia Virus protein VP39"/>
    <property type="match status" value="1"/>
</dbReference>
<keyword evidence="3" id="KW-1185">Reference proteome</keyword>
<dbReference type="SUPFAM" id="SSF53335">
    <property type="entry name" value="S-adenosyl-L-methionine-dependent methyltransferases"/>
    <property type="match status" value="1"/>
</dbReference>
<dbReference type="InterPro" id="IPR029063">
    <property type="entry name" value="SAM-dependent_MTases_sf"/>
</dbReference>
<accession>A0A8J8SLA3</accession>
<dbReference type="PANTHER" id="PTHR42912:SF80">
    <property type="entry name" value="METHYLTRANSFERASE DOMAIN-CONTAINING PROTEIN"/>
    <property type="match status" value="1"/>
</dbReference>
<dbReference type="EMBL" id="CP047289">
    <property type="protein sequence ID" value="QUS36176.1"/>
    <property type="molecule type" value="Genomic_DNA"/>
</dbReference>